<evidence type="ECO:0000313" key="1">
    <source>
        <dbReference type="Proteomes" id="UP000887565"/>
    </source>
</evidence>
<sequence>FHFRYWENLADVCAFGHENVEQIYLAFKFFHCPLFEREIDQHLYKLAQNYPNLKCIKLHRFNDTLSSLKFFAQCPIIHLEYQFSEQPGISENFCNFLLQDCRINMQIYANYDLYVALMKNSYVRSALSQRSWVKFSNSDVVI</sequence>
<reference evidence="2" key="1">
    <citation type="submission" date="2022-11" db="UniProtKB">
        <authorList>
            <consortium name="WormBaseParasite"/>
        </authorList>
    </citation>
    <scope>IDENTIFICATION</scope>
</reference>
<name>A0A915L6C5_ROMCU</name>
<dbReference type="AlphaFoldDB" id="A0A915L6C5"/>
<keyword evidence="1" id="KW-1185">Reference proteome</keyword>
<organism evidence="1 2">
    <name type="scientific">Romanomermis culicivorax</name>
    <name type="common">Nematode worm</name>
    <dbReference type="NCBI Taxonomy" id="13658"/>
    <lineage>
        <taxon>Eukaryota</taxon>
        <taxon>Metazoa</taxon>
        <taxon>Ecdysozoa</taxon>
        <taxon>Nematoda</taxon>
        <taxon>Enoplea</taxon>
        <taxon>Dorylaimia</taxon>
        <taxon>Mermithida</taxon>
        <taxon>Mermithoidea</taxon>
        <taxon>Mermithidae</taxon>
        <taxon>Romanomermis</taxon>
    </lineage>
</organism>
<accession>A0A915L6C5</accession>
<proteinExistence type="predicted"/>
<protein>
    <submittedName>
        <fullName evidence="2">Uncharacterized protein</fullName>
    </submittedName>
</protein>
<evidence type="ECO:0000313" key="2">
    <source>
        <dbReference type="WBParaSite" id="nRc.2.0.1.t46063-RA"/>
    </source>
</evidence>
<dbReference type="Proteomes" id="UP000887565">
    <property type="component" value="Unplaced"/>
</dbReference>
<dbReference type="WBParaSite" id="nRc.2.0.1.t46063-RA">
    <property type="protein sequence ID" value="nRc.2.0.1.t46063-RA"/>
    <property type="gene ID" value="nRc.2.0.1.g46063"/>
</dbReference>